<accession>A0A8J4UT04</accession>
<protein>
    <recommendedName>
        <fullName evidence="4">Armadillo repeat-containing domain-containing protein</fullName>
    </recommendedName>
</protein>
<feature type="region of interest" description="Disordered" evidence="1">
    <location>
        <begin position="457"/>
        <end position="483"/>
    </location>
</feature>
<evidence type="ECO:0000313" key="2">
    <source>
        <dbReference type="EMBL" id="KAF2074236.1"/>
    </source>
</evidence>
<dbReference type="InterPro" id="IPR016024">
    <property type="entry name" value="ARM-type_fold"/>
</dbReference>
<proteinExistence type="predicted"/>
<organism evidence="2 3">
    <name type="scientific">Polysphondylium violaceum</name>
    <dbReference type="NCBI Taxonomy" id="133409"/>
    <lineage>
        <taxon>Eukaryota</taxon>
        <taxon>Amoebozoa</taxon>
        <taxon>Evosea</taxon>
        <taxon>Eumycetozoa</taxon>
        <taxon>Dictyostelia</taxon>
        <taxon>Dictyosteliales</taxon>
        <taxon>Dictyosteliaceae</taxon>
        <taxon>Polysphondylium</taxon>
    </lineage>
</organism>
<evidence type="ECO:0000313" key="3">
    <source>
        <dbReference type="Proteomes" id="UP000695562"/>
    </source>
</evidence>
<sequence>MQKYLFLSPSQSSGGIICKRYLSSSSPSSSSSSDISNNSHSSSLVKYNNGNSFSAYKFYSTKNQKTSTTSDHSELDTIMFYDKEEFKRKPKFFKLIALLVAGGVIFNLYNEYLSFDSDEILSDIKTILSSDDPSIRNSSLKQIYKRSTLPFTIEKMYKLGVVEVLVKSLDDIDPTVQATAIKTLSSFINNGYETYGNEAIKKGAGSILSNLILSNGMNTEAASILWVELFLSKTNQMQLLTSKELLNCLKTFSSKDEPHLQEVCLTTIKILFANREVYPMMTKTKPILNQLKKSQNVLVSNVCEYYLSVLNGQFIPPVGTIQYNEGSSKFNLHTGFNLLMAPLAYVYCCYRWKSFTNDPIYWKAKGIYGAGSVLLAGILATITLYPEYSSNKIDARLKTEFSLNPSSISEFEQFKKGFESIKLKDDSNNNNNNSEQNTNESADSLLSKVTNVLVKEKTAEEKEKEKQKQLEKQKEKEEKEKKPSALFSPNSLFVLSQMFPILGNMVWINGWRHSRYIMLPTMVIVYPILFKNNNLFTFGNDSIVQ</sequence>
<comment type="caution">
    <text evidence="2">The sequence shown here is derived from an EMBL/GenBank/DDBJ whole genome shotgun (WGS) entry which is preliminary data.</text>
</comment>
<evidence type="ECO:0008006" key="4">
    <source>
        <dbReference type="Google" id="ProtNLM"/>
    </source>
</evidence>
<evidence type="ECO:0000256" key="1">
    <source>
        <dbReference type="SAM" id="MobiDB-lite"/>
    </source>
</evidence>
<dbReference type="InterPro" id="IPR011989">
    <property type="entry name" value="ARM-like"/>
</dbReference>
<dbReference type="EMBL" id="AJWJ01000157">
    <property type="protein sequence ID" value="KAF2074236.1"/>
    <property type="molecule type" value="Genomic_DNA"/>
</dbReference>
<dbReference type="Proteomes" id="UP000695562">
    <property type="component" value="Unassembled WGS sequence"/>
</dbReference>
<name>A0A8J4UT04_9MYCE</name>
<dbReference type="SUPFAM" id="SSF48371">
    <property type="entry name" value="ARM repeat"/>
    <property type="match status" value="1"/>
</dbReference>
<dbReference type="Gene3D" id="1.25.10.10">
    <property type="entry name" value="Leucine-rich Repeat Variant"/>
    <property type="match status" value="1"/>
</dbReference>
<dbReference type="AlphaFoldDB" id="A0A8J4UT04"/>
<keyword evidence="3" id="KW-1185">Reference proteome</keyword>
<reference evidence="2" key="1">
    <citation type="submission" date="2020-01" db="EMBL/GenBank/DDBJ databases">
        <title>Development of genomics and gene disruption for Polysphondylium violaceum indicates a role for the polyketide synthase stlB in stalk morphogenesis.</title>
        <authorList>
            <person name="Narita B."/>
            <person name="Kawabe Y."/>
            <person name="Kin K."/>
            <person name="Saito T."/>
            <person name="Gibbs R."/>
            <person name="Kuspa A."/>
            <person name="Muzny D."/>
            <person name="Queller D."/>
            <person name="Richards S."/>
            <person name="Strassman J."/>
            <person name="Sucgang R."/>
            <person name="Worley K."/>
            <person name="Schaap P."/>
        </authorList>
    </citation>
    <scope>NUCLEOTIDE SEQUENCE</scope>
    <source>
        <strain evidence="2">QSvi11</strain>
    </source>
</reference>
<feature type="region of interest" description="Disordered" evidence="1">
    <location>
        <begin position="422"/>
        <end position="441"/>
    </location>
</feature>
<gene>
    <name evidence="2" type="ORF">CYY_004446</name>
</gene>
<dbReference type="OrthoDB" id="19022at2759"/>
<feature type="compositionally biased region" description="Low complexity" evidence="1">
    <location>
        <begin position="428"/>
        <end position="441"/>
    </location>
</feature>